<feature type="region of interest" description="Disordered" evidence="1">
    <location>
        <begin position="1"/>
        <end position="33"/>
    </location>
</feature>
<reference evidence="2" key="1">
    <citation type="journal article" date="2009" name="PLoS Genet.">
        <title>Sequencing, mapping, and analysis of 27,455 maize full-length cDNAs.</title>
        <authorList>
            <person name="Soderlund C."/>
            <person name="Descour A."/>
            <person name="Kudrna D."/>
            <person name="Bomhoff M."/>
            <person name="Boyd L."/>
            <person name="Currie J."/>
            <person name="Angelova A."/>
            <person name="Collura K."/>
            <person name="Wissotski M."/>
            <person name="Ashley E."/>
            <person name="Morrow D."/>
            <person name="Fernandes J."/>
            <person name="Walbot V."/>
            <person name="Yu Y."/>
        </authorList>
    </citation>
    <scope>NUCLEOTIDE SEQUENCE</scope>
    <source>
        <strain evidence="2">B73</strain>
    </source>
</reference>
<evidence type="ECO:0000313" key="2">
    <source>
        <dbReference type="EMBL" id="ACN31307.1"/>
    </source>
</evidence>
<evidence type="ECO:0000256" key="1">
    <source>
        <dbReference type="SAM" id="MobiDB-lite"/>
    </source>
</evidence>
<protein>
    <submittedName>
        <fullName evidence="2">Uncharacterized protein</fullName>
    </submittedName>
</protein>
<feature type="compositionally biased region" description="Polar residues" evidence="1">
    <location>
        <begin position="1"/>
        <end position="18"/>
    </location>
</feature>
<organism evidence="2">
    <name type="scientific">Zea mays</name>
    <name type="common">Maize</name>
    <dbReference type="NCBI Taxonomy" id="4577"/>
    <lineage>
        <taxon>Eukaryota</taxon>
        <taxon>Viridiplantae</taxon>
        <taxon>Streptophyta</taxon>
        <taxon>Embryophyta</taxon>
        <taxon>Tracheophyta</taxon>
        <taxon>Spermatophyta</taxon>
        <taxon>Magnoliopsida</taxon>
        <taxon>Liliopsida</taxon>
        <taxon>Poales</taxon>
        <taxon>Poaceae</taxon>
        <taxon>PACMAD clade</taxon>
        <taxon>Panicoideae</taxon>
        <taxon>Andropogonodae</taxon>
        <taxon>Andropogoneae</taxon>
        <taxon>Tripsacinae</taxon>
        <taxon>Zea</taxon>
    </lineage>
</organism>
<sequence>MQRNATQRSVLTSPSRASASPLCKTDRFPQNRQGKRIGSASACLHYTTASLHSTGYSSTAKPRRYIEYSTTSWGEREDQAHAHWLAHTLGHWRLQINKQMQ</sequence>
<name>C0PAW2_MAIZE</name>
<reference evidence="2" key="2">
    <citation type="submission" date="2012-06" db="EMBL/GenBank/DDBJ databases">
        <authorList>
            <person name="Yu Y."/>
            <person name="Currie J."/>
            <person name="Lomeli R."/>
            <person name="Angelova A."/>
            <person name="Collura K."/>
            <person name="Wissotski M."/>
            <person name="Campos D."/>
            <person name="Kudrna D."/>
            <person name="Golser W."/>
            <person name="Ashely E."/>
            <person name="Descour A."/>
            <person name="Fernandes J."/>
            <person name="Soderlund C."/>
            <person name="Walbot V."/>
        </authorList>
    </citation>
    <scope>NUCLEOTIDE SEQUENCE</scope>
    <source>
        <strain evidence="2">B73</strain>
    </source>
</reference>
<dbReference type="AlphaFoldDB" id="C0PAW2"/>
<proteinExistence type="evidence at transcript level"/>
<dbReference type="EMBL" id="BT065431">
    <property type="protein sequence ID" value="ACN31307.1"/>
    <property type="molecule type" value="mRNA"/>
</dbReference>
<accession>C0PAW2</accession>